<dbReference type="GO" id="GO:0046872">
    <property type="term" value="F:metal ion binding"/>
    <property type="evidence" value="ECO:0007669"/>
    <property type="project" value="UniProtKB-KW"/>
</dbReference>
<dbReference type="RefSeq" id="WP_013320172.1">
    <property type="nucleotide sequence ID" value="NC_014501.1"/>
</dbReference>
<keyword evidence="2" id="KW-0479">Metal-binding</keyword>
<dbReference type="EMBL" id="CP002198">
    <property type="protein sequence ID" value="ADN12062.1"/>
    <property type="molecule type" value="Genomic_DNA"/>
</dbReference>
<evidence type="ECO:0000256" key="1">
    <source>
        <dbReference type="ARBA" id="ARBA00022670"/>
    </source>
</evidence>
<organism evidence="9 10">
    <name type="scientific">Gloeothece verrucosa (strain PCC 7822)</name>
    <name type="common">Cyanothece sp. (strain PCC 7822)</name>
    <dbReference type="NCBI Taxonomy" id="497965"/>
    <lineage>
        <taxon>Bacteria</taxon>
        <taxon>Bacillati</taxon>
        <taxon>Cyanobacteriota</taxon>
        <taxon>Cyanophyceae</taxon>
        <taxon>Oscillatoriophycideae</taxon>
        <taxon>Chroococcales</taxon>
        <taxon>Aphanothecaceae</taxon>
        <taxon>Gloeothece</taxon>
        <taxon>Gloeothece verrucosa</taxon>
    </lineage>
</organism>
<dbReference type="eggNOG" id="COG4783">
    <property type="taxonomic scope" value="Bacteria"/>
</dbReference>
<keyword evidence="1 6" id="KW-0645">Protease</keyword>
<dbReference type="AlphaFoldDB" id="E0UGG7"/>
<dbReference type="OrthoDB" id="9810445at2"/>
<comment type="similarity">
    <text evidence="6">Belongs to the peptidase M48 family.</text>
</comment>
<evidence type="ECO:0000313" key="9">
    <source>
        <dbReference type="EMBL" id="ADN12062.1"/>
    </source>
</evidence>
<dbReference type="GO" id="GO:0016020">
    <property type="term" value="C:membrane"/>
    <property type="evidence" value="ECO:0007669"/>
    <property type="project" value="TreeGrafter"/>
</dbReference>
<evidence type="ECO:0000256" key="3">
    <source>
        <dbReference type="ARBA" id="ARBA00022801"/>
    </source>
</evidence>
<keyword evidence="7" id="KW-0812">Transmembrane</keyword>
<feature type="domain" description="Peptidase M48" evidence="8">
    <location>
        <begin position="89"/>
        <end position="258"/>
    </location>
</feature>
<proteinExistence type="inferred from homology"/>
<reference evidence="10" key="1">
    <citation type="journal article" date="2011" name="MBio">
        <title>Novel metabolic attributes of the genus Cyanothece, comprising a group of unicellular nitrogen-fixing Cyanobacteria.</title>
        <authorList>
            <person name="Bandyopadhyay A."/>
            <person name="Elvitigala T."/>
            <person name="Welsh E."/>
            <person name="Stockel J."/>
            <person name="Liberton M."/>
            <person name="Min H."/>
            <person name="Sherman L.A."/>
            <person name="Pakrasi H.B."/>
        </authorList>
    </citation>
    <scope>NUCLEOTIDE SEQUENCE [LARGE SCALE GENOMIC DNA]</scope>
    <source>
        <strain evidence="10">PCC 7822</strain>
    </source>
</reference>
<evidence type="ECO:0000313" key="10">
    <source>
        <dbReference type="Proteomes" id="UP000008206"/>
    </source>
</evidence>
<evidence type="ECO:0000256" key="7">
    <source>
        <dbReference type="SAM" id="Phobius"/>
    </source>
</evidence>
<sequence length="284" mass="31560">MFKYIFKSGSVWYRRGLYGLLWAIVAFSIIITSPQASYGRPWWQILQQGATAIQLSNLSDQQEVNFGQQINQELVKSRKINLSQNQAINQYVKEIGRRLVPYSSRPNIPYTFQVVNDKTVNAFATMGGYVYIHTGLIKIASNEAELASVIGHEMGHIAARHAIKQMRNAALTQGLLGVAGLDQRTLVQLGVQLVYSLPHSRQDELEADQMGLQTIEQAGYAPSAMVSFMKKLMRQGGSTPAFLSSHPATSYRVEQLQAAIDPQTANVGKGLDSQAYQNRIRSIL</sequence>
<evidence type="ECO:0000256" key="6">
    <source>
        <dbReference type="RuleBase" id="RU003983"/>
    </source>
</evidence>
<keyword evidence="5 6" id="KW-0482">Metalloprotease</keyword>
<evidence type="ECO:0000259" key="8">
    <source>
        <dbReference type="Pfam" id="PF01435"/>
    </source>
</evidence>
<dbReference type="Gene3D" id="3.30.2010.10">
    <property type="entry name" value="Metalloproteases ('zincins'), catalytic domain"/>
    <property type="match status" value="1"/>
</dbReference>
<comment type="cofactor">
    <cofactor evidence="6">
        <name>Zn(2+)</name>
        <dbReference type="ChEBI" id="CHEBI:29105"/>
    </cofactor>
    <text evidence="6">Binds 1 zinc ion per subunit.</text>
</comment>
<feature type="transmembrane region" description="Helical" evidence="7">
    <location>
        <begin position="12"/>
        <end position="31"/>
    </location>
</feature>
<evidence type="ECO:0000256" key="2">
    <source>
        <dbReference type="ARBA" id="ARBA00022723"/>
    </source>
</evidence>
<dbReference type="PANTHER" id="PTHR22726:SF1">
    <property type="entry name" value="METALLOENDOPEPTIDASE OMA1, MITOCHONDRIAL"/>
    <property type="match status" value="1"/>
</dbReference>
<dbReference type="GO" id="GO:0051603">
    <property type="term" value="P:proteolysis involved in protein catabolic process"/>
    <property type="evidence" value="ECO:0007669"/>
    <property type="project" value="TreeGrafter"/>
</dbReference>
<keyword evidence="10" id="KW-1185">Reference proteome</keyword>
<accession>E0UGG7</accession>
<keyword evidence="7" id="KW-1133">Transmembrane helix</keyword>
<dbReference type="Proteomes" id="UP000008206">
    <property type="component" value="Chromosome"/>
</dbReference>
<keyword evidence="3 6" id="KW-0378">Hydrolase</keyword>
<dbReference type="STRING" id="497965.Cyan7822_0008"/>
<dbReference type="InterPro" id="IPR001915">
    <property type="entry name" value="Peptidase_M48"/>
</dbReference>
<protein>
    <submittedName>
        <fullName evidence="9">Peptidase M48 Ste24p</fullName>
    </submittedName>
</protein>
<dbReference type="Pfam" id="PF01435">
    <property type="entry name" value="Peptidase_M48"/>
    <property type="match status" value="1"/>
</dbReference>
<keyword evidence="7" id="KW-0472">Membrane</keyword>
<gene>
    <name evidence="9" type="ordered locus">Cyan7822_0008</name>
</gene>
<name>E0UGG7_GLOV7</name>
<dbReference type="HOGENOM" id="CLU_029002_5_2_3"/>
<dbReference type="KEGG" id="cyj:Cyan7822_0008"/>
<evidence type="ECO:0000256" key="5">
    <source>
        <dbReference type="ARBA" id="ARBA00023049"/>
    </source>
</evidence>
<evidence type="ECO:0000256" key="4">
    <source>
        <dbReference type="ARBA" id="ARBA00022833"/>
    </source>
</evidence>
<dbReference type="GO" id="GO:0004222">
    <property type="term" value="F:metalloendopeptidase activity"/>
    <property type="evidence" value="ECO:0007669"/>
    <property type="project" value="InterPro"/>
</dbReference>
<dbReference type="PANTHER" id="PTHR22726">
    <property type="entry name" value="METALLOENDOPEPTIDASE OMA1"/>
    <property type="match status" value="1"/>
</dbReference>
<dbReference type="InterPro" id="IPR051156">
    <property type="entry name" value="Mito/Outer_Membr_Metalloprot"/>
</dbReference>
<keyword evidence="4 6" id="KW-0862">Zinc</keyword>
<dbReference type="CDD" id="cd07333">
    <property type="entry name" value="M48C_bepA_like"/>
    <property type="match status" value="1"/>
</dbReference>